<feature type="domain" description="WDR19 WD40 repeat" evidence="6">
    <location>
        <begin position="363"/>
        <end position="653"/>
    </location>
</feature>
<evidence type="ECO:0000256" key="5">
    <source>
        <dbReference type="ARBA" id="ARBA00023273"/>
    </source>
</evidence>
<organism evidence="10 11">
    <name type="scientific">Strigomonas culicis</name>
    <dbReference type="NCBI Taxonomy" id="28005"/>
    <lineage>
        <taxon>Eukaryota</taxon>
        <taxon>Discoba</taxon>
        <taxon>Euglenozoa</taxon>
        <taxon>Kinetoplastea</taxon>
        <taxon>Metakinetoplastina</taxon>
        <taxon>Trypanosomatida</taxon>
        <taxon>Trypanosomatidae</taxon>
        <taxon>Strigomonadinae</taxon>
        <taxon>Strigomonas</taxon>
    </lineage>
</organism>
<dbReference type="GO" id="GO:0005929">
    <property type="term" value="C:cilium"/>
    <property type="evidence" value="ECO:0007669"/>
    <property type="project" value="UniProtKB-SubCell"/>
</dbReference>
<keyword evidence="5" id="KW-0966">Cell projection</keyword>
<dbReference type="GO" id="GO:0035721">
    <property type="term" value="P:intraciliary retrograde transport"/>
    <property type="evidence" value="ECO:0007669"/>
    <property type="project" value="InterPro"/>
</dbReference>
<comment type="caution">
    <text evidence="10">The sequence shown here is derived from an EMBL/GenBank/DDBJ whole genome shotgun (WGS) entry which is preliminary data.</text>
</comment>
<evidence type="ECO:0000259" key="6">
    <source>
        <dbReference type="Pfam" id="PF15911"/>
    </source>
</evidence>
<dbReference type="Pfam" id="PF23389">
    <property type="entry name" value="Beta-prop_WDR19_1st"/>
    <property type="match status" value="1"/>
</dbReference>
<dbReference type="EMBL" id="ATMH01009855">
    <property type="protein sequence ID" value="EPY18618.1"/>
    <property type="molecule type" value="Genomic_DNA"/>
</dbReference>
<dbReference type="Pfam" id="PF15911">
    <property type="entry name" value="Beta-prop_WDR19_2nd"/>
    <property type="match status" value="1"/>
</dbReference>
<dbReference type="SUPFAM" id="SSF69322">
    <property type="entry name" value="Tricorn protease domain 2"/>
    <property type="match status" value="1"/>
</dbReference>
<keyword evidence="3" id="KW-0677">Repeat</keyword>
<reference evidence="10" key="2">
    <citation type="submission" date="2013-03" db="EMBL/GenBank/DDBJ databases">
        <authorList>
            <person name="Motta M.C.M."/>
            <person name="Martins A.C.A."/>
            <person name="Preta C.M.C.C."/>
            <person name="Silva R."/>
            <person name="de Souza S.S."/>
            <person name="Klein C.C."/>
            <person name="de Almeida L.G.P."/>
            <person name="Cunha O.L."/>
            <person name="Colabardini A.C."/>
            <person name="Lima B.A."/>
            <person name="Machado C.R."/>
            <person name="Soares C.M.A."/>
            <person name="de Menezes C.B.A."/>
            <person name="Bartolomeu D.C."/>
            <person name="Grisard E.C."/>
            <person name="Fantinatti-Garboggini F."/>
            <person name="Rodrigues-Luiz G.F."/>
            <person name="Wagner G."/>
            <person name="Goldman G.H."/>
            <person name="Fietto J.L.R."/>
            <person name="Ciapina L.P."/>
            <person name="Brocchi M."/>
            <person name="Elias M.C."/>
            <person name="Goldman M.H.S."/>
            <person name="Sagot M.-F."/>
            <person name="Pereira M."/>
            <person name="Stoco P.H."/>
            <person name="Teixeira S.M.R."/>
            <person name="de Mendonca-Neto R.P."/>
            <person name="Maciel T.E.F."/>
            <person name="Mendes T.A.O."/>
            <person name="Urmenyi T.P."/>
            <person name="Teixeira M.M.G."/>
            <person name="de Camargo E.F.P."/>
            <person name="de Sousa W."/>
            <person name="Schenkman S."/>
            <person name="de Vasconcelos A.T.R."/>
        </authorList>
    </citation>
    <scope>NUCLEOTIDE SEQUENCE</scope>
</reference>
<evidence type="ECO:0000256" key="1">
    <source>
        <dbReference type="ARBA" id="ARBA00004138"/>
    </source>
</evidence>
<name>S9UZU5_9TRYP</name>
<comment type="subcellular location">
    <subcellularLocation>
        <location evidence="1">Cell projection</location>
        <location evidence="1">Cilium</location>
    </subcellularLocation>
</comment>
<evidence type="ECO:0000259" key="7">
    <source>
        <dbReference type="Pfam" id="PF23389"/>
    </source>
</evidence>
<keyword evidence="11" id="KW-1185">Reference proteome</keyword>
<evidence type="ECO:0000256" key="2">
    <source>
        <dbReference type="ARBA" id="ARBA00022574"/>
    </source>
</evidence>
<feature type="domain" description="WDR19 first beta-propeller" evidence="7">
    <location>
        <begin position="19"/>
        <end position="341"/>
    </location>
</feature>
<dbReference type="Gene3D" id="1.25.40.470">
    <property type="match status" value="1"/>
</dbReference>
<proteinExistence type="predicted"/>
<feature type="domain" description="IF140/IFT172/WDR19 TPR" evidence="8">
    <location>
        <begin position="870"/>
        <end position="1094"/>
    </location>
</feature>
<dbReference type="PANTHER" id="PTHR14920:SF0">
    <property type="entry name" value="WD REPEAT DOMAIN 19"/>
    <property type="match status" value="1"/>
</dbReference>
<sequence>MGITKQFDISGDTLGKGDVVLAWHPLSNLLAIAGSKGKVVVFNRKGVVDYQFALANVMDMAWDGTMDTLAIITSGSSSVGLYNYRTKKVDFIDVGFTDLCCLKWSADGTLLAVGNEKGMIVICNRVTQKKVPVTSSIANKIISFAWTKLSSAPSLVTLSQDKQLTVIDAQGTVVQSYTIKGTGRAMSLMEAKGTPQMSGIRMAVVNIGNGLELFDLRKKETFSAQFDPSLGSIATFKKASDTSFMIGFSSGTVGLAVLRNNELNLCNSVKASKAPVQVISFGEGSGLGAVATQEGIRMYNRMGDALSQIKENGIDLASSDTVVQLRWSPDGQTVVAARESGSILSFTLKTMSVNAVCGILLFYLISPLLVGVKNVREGKVLCTIPIDAQPEMMGAGMGMLAVVVNKSVYYYEYYIPNSMPQLSEPQGTDATPQETQSKLVRKVDYPAAIQDVKVSSCFAAVLFGGRVQLHSIREGGAASLSLPEGRNSGTVVAVGISEPLFMYVTNNEVCVITLQNLQTVAQSARPGIKRAFPNPMCTRVAYMDENNALYVFNPITDVASLAEGHVPDHKNVLWDQGDSTVFVTYDANEFVTFVCVPHSRLGSTCESILIRDTRNDNLTTPLGPELKPLCLLSGSVMCQSSTGSLQTVPLRSHTDITSRMPSSDAFYNNFSLNRLRWASQNISSLQEAEDLAIKALHMLDVELAIRVYRQLSQPSLVLFLEKIKHIHEKNLLVGHVSMIMGYYKDAQSYFLRSSRPICALEMRRDFMQWEPALTLAKDLAPDQIPVISKEYAQQLEYRGDYAKALDMYKNGKRSIPTGHAGTQLTAAVDEANQHNQLCLEGTGRCSIRIGNVKEGVSIAMQSESKEFAAECAKLCEDASKFEEAAQLYEKAGDIEKAATLFIEKSHNLKAAGRLLPQIESRNIIGKYAQAKENEGAFAEALEAYTQAEDWDNVVRLKVDKLNDLHGAYVIVRKTRSANAASLVSKTCKKKGEFSTAVEFLVLAKSTQEAFELAKQHNCVFNYESALLAQTALKDGVAPLAQQPDYLAIAQYYEGLNKAGQAGLYYHISGDFPMALKKYLEAGEPEDIEKAVEVVGLARNDALTNKLIDYLMGETDGEPKDPSYIFKLYMALGSYEKAAKTSVIIASKEQELGNYKSAHKTLVESCKILREKNLRVPNDLKRTMMILHSYIIVKDTLKVMKDEMTACRMLLRVAHNIQRFPKHVSTILTTTVLQCLKSHFKKSAFEFACVLIQNEKYRTELSEKNRKKIEGVVRRRGKDEMVDPVETLSPCPICDAPVAETELDCGACKNTLPFCIVTGKHVLKSDFTLTPCCSFPAIYSQLCLRLREVSTCPMCDASMDINKVLKIDGDEIKNLL</sequence>
<dbReference type="InterPro" id="IPR057855">
    <property type="entry name" value="Beta-prop_WDR19_1st"/>
</dbReference>
<dbReference type="GO" id="GO:0030991">
    <property type="term" value="C:intraciliary transport particle A"/>
    <property type="evidence" value="ECO:0007669"/>
    <property type="project" value="TreeGrafter"/>
</dbReference>
<evidence type="ECO:0000256" key="3">
    <source>
        <dbReference type="ARBA" id="ARBA00022737"/>
    </source>
</evidence>
<dbReference type="InterPro" id="IPR056168">
    <property type="entry name" value="TPR_IF140/IFT172/WDR19"/>
</dbReference>
<dbReference type="Gene3D" id="2.130.10.10">
    <property type="entry name" value="YVTN repeat-like/Quinoprotein amine dehydrogenase"/>
    <property type="match status" value="1"/>
</dbReference>
<protein>
    <submittedName>
        <fullName evidence="10">WD repeat-containing protein 19</fullName>
    </submittedName>
</protein>
<reference evidence="10 11" key="1">
    <citation type="journal article" date="2013" name="PLoS ONE">
        <title>Predicting the Proteins of Angomonas deanei, Strigomonas culicis and Their Respective Endosymbionts Reveals New Aspects of the Trypanosomatidae Family.</title>
        <authorList>
            <person name="Motta M.C."/>
            <person name="Martins A.C."/>
            <person name="de Souza S.S."/>
            <person name="Catta-Preta C.M."/>
            <person name="Silva R."/>
            <person name="Klein C.C."/>
            <person name="de Almeida L.G."/>
            <person name="de Lima Cunha O."/>
            <person name="Ciapina L.P."/>
            <person name="Brocchi M."/>
            <person name="Colabardini A.C."/>
            <person name="de Araujo Lima B."/>
            <person name="Machado C.R."/>
            <person name="de Almeida Soares C.M."/>
            <person name="Probst C.M."/>
            <person name="de Menezes C.B."/>
            <person name="Thompson C.E."/>
            <person name="Bartholomeu D.C."/>
            <person name="Gradia D.F."/>
            <person name="Pavoni D.P."/>
            <person name="Grisard E.C."/>
            <person name="Fantinatti-Garboggini F."/>
            <person name="Marchini F.K."/>
            <person name="Rodrigues-Luiz G.F."/>
            <person name="Wagner G."/>
            <person name="Goldman G.H."/>
            <person name="Fietto J.L."/>
            <person name="Elias M.C."/>
            <person name="Goldman M.H."/>
            <person name="Sagot M.F."/>
            <person name="Pereira M."/>
            <person name="Stoco P.H."/>
            <person name="de Mendonca-Neto R.P."/>
            <person name="Teixeira S.M."/>
            <person name="Maciel T.E."/>
            <person name="de Oliveira Mendes T.A."/>
            <person name="Urmenyi T.P."/>
            <person name="de Souza W."/>
            <person name="Schenkman S."/>
            <person name="de Vasconcelos A.T."/>
        </authorList>
    </citation>
    <scope>NUCLEOTIDE SEQUENCE [LARGE SCALE GENOMIC DNA]</scope>
</reference>
<evidence type="ECO:0000313" key="11">
    <source>
        <dbReference type="Proteomes" id="UP000015354"/>
    </source>
</evidence>
<dbReference type="Pfam" id="PF24762">
    <property type="entry name" value="TPR_IF140-IFT172"/>
    <property type="match status" value="1"/>
</dbReference>
<dbReference type="OrthoDB" id="10250638at2759"/>
<dbReference type="GO" id="GO:0060271">
    <property type="term" value="P:cilium assembly"/>
    <property type="evidence" value="ECO:0007669"/>
    <property type="project" value="TreeGrafter"/>
</dbReference>
<dbReference type="InterPro" id="IPR040379">
    <property type="entry name" value="WDR19/dyf-2"/>
</dbReference>
<dbReference type="SUPFAM" id="SSF82171">
    <property type="entry name" value="DPP6 N-terminal domain-like"/>
    <property type="match status" value="1"/>
</dbReference>
<dbReference type="EMBL" id="ATMH01009136">
    <property type="protein sequence ID" value="EPY20141.1"/>
    <property type="molecule type" value="Genomic_DNA"/>
</dbReference>
<dbReference type="InterPro" id="IPR015943">
    <property type="entry name" value="WD40/YVTN_repeat-like_dom_sf"/>
</dbReference>
<keyword evidence="4" id="KW-0969">Cilium</keyword>
<keyword evidence="2" id="KW-0853">WD repeat</keyword>
<dbReference type="PANTHER" id="PTHR14920">
    <property type="entry name" value="OSMOTIC AVOIDANCE ABNORMAL PROTEIN 1/WD REPEAT MEMBRANE PROTEIN"/>
    <property type="match status" value="1"/>
</dbReference>
<gene>
    <name evidence="10" type="ORF">STCU_09136</name>
    <name evidence="9" type="ORF">STCU_09855</name>
</gene>
<evidence type="ECO:0000259" key="8">
    <source>
        <dbReference type="Pfam" id="PF24762"/>
    </source>
</evidence>
<dbReference type="InterPro" id="IPR039468">
    <property type="entry name" value="WDR19_WD40_rpt"/>
</dbReference>
<dbReference type="Proteomes" id="UP000015354">
    <property type="component" value="Unassembled WGS sequence"/>
</dbReference>
<evidence type="ECO:0000313" key="9">
    <source>
        <dbReference type="EMBL" id="EPY18618.1"/>
    </source>
</evidence>
<evidence type="ECO:0000313" key="10">
    <source>
        <dbReference type="EMBL" id="EPY20141.1"/>
    </source>
</evidence>
<accession>S9UZU5</accession>
<evidence type="ECO:0000256" key="4">
    <source>
        <dbReference type="ARBA" id="ARBA00023069"/>
    </source>
</evidence>